<feature type="domain" description="CRIB" evidence="2">
    <location>
        <begin position="42"/>
        <end position="55"/>
    </location>
</feature>
<evidence type="ECO:0000256" key="1">
    <source>
        <dbReference type="SAM" id="MobiDB-lite"/>
    </source>
</evidence>
<dbReference type="EMBL" id="KV425886">
    <property type="protein sequence ID" value="KZW02917.1"/>
    <property type="molecule type" value="Genomic_DNA"/>
</dbReference>
<feature type="region of interest" description="Disordered" evidence="1">
    <location>
        <begin position="1"/>
        <end position="50"/>
    </location>
</feature>
<name>A0A165Q0J1_EXIGL</name>
<feature type="compositionally biased region" description="Basic and acidic residues" evidence="1">
    <location>
        <begin position="9"/>
        <end position="20"/>
    </location>
</feature>
<protein>
    <recommendedName>
        <fullName evidence="2">CRIB domain-containing protein</fullName>
    </recommendedName>
</protein>
<gene>
    <name evidence="3" type="ORF">EXIGLDRAFT_731007</name>
</gene>
<feature type="region of interest" description="Disordered" evidence="1">
    <location>
        <begin position="74"/>
        <end position="95"/>
    </location>
</feature>
<dbReference type="AlphaFoldDB" id="A0A165Q0J1"/>
<proteinExistence type="predicted"/>
<accession>A0A165Q0J1</accession>
<evidence type="ECO:0000259" key="2">
    <source>
        <dbReference type="PROSITE" id="PS50108"/>
    </source>
</evidence>
<sequence>MLSLLCHSPRPDDYDYDPRRQPRRLSLSTAPRRKKRIEKLSIGNPTDFKHERHIGSDLVVPPNMVEADKWRREVHRHDPTPSAVPTRPQSHPPPLYATPAPALMPVRRASLPSDQHQYQPEQSPVSPVRRKAIPAYLDETASVSPFPTIVGPSSAKQKQQQPQPQQTKERELVRLLDTLPERPDARDPLLVTKTTKARFDNAMTEIAQALRDP</sequence>
<dbReference type="PROSITE" id="PS50108">
    <property type="entry name" value="CRIB"/>
    <property type="match status" value="1"/>
</dbReference>
<dbReference type="Gene3D" id="3.90.810.10">
    <property type="entry name" value="CRIB domain"/>
    <property type="match status" value="1"/>
</dbReference>
<evidence type="ECO:0000313" key="3">
    <source>
        <dbReference type="EMBL" id="KZW02917.1"/>
    </source>
</evidence>
<organism evidence="3 4">
    <name type="scientific">Exidia glandulosa HHB12029</name>
    <dbReference type="NCBI Taxonomy" id="1314781"/>
    <lineage>
        <taxon>Eukaryota</taxon>
        <taxon>Fungi</taxon>
        <taxon>Dikarya</taxon>
        <taxon>Basidiomycota</taxon>
        <taxon>Agaricomycotina</taxon>
        <taxon>Agaricomycetes</taxon>
        <taxon>Auriculariales</taxon>
        <taxon>Exidiaceae</taxon>
        <taxon>Exidia</taxon>
    </lineage>
</organism>
<dbReference type="InterPro" id="IPR000095">
    <property type="entry name" value="CRIB_dom"/>
</dbReference>
<dbReference type="InParanoid" id="A0A165Q0J1"/>
<evidence type="ECO:0000313" key="4">
    <source>
        <dbReference type="Proteomes" id="UP000077266"/>
    </source>
</evidence>
<dbReference type="OrthoDB" id="5559822at2759"/>
<feature type="region of interest" description="Disordered" evidence="1">
    <location>
        <begin position="143"/>
        <end position="171"/>
    </location>
</feature>
<dbReference type="InterPro" id="IPR036936">
    <property type="entry name" value="CRIB_dom_sf"/>
</dbReference>
<feature type="compositionally biased region" description="Low complexity" evidence="1">
    <location>
        <begin position="156"/>
        <end position="166"/>
    </location>
</feature>
<dbReference type="Proteomes" id="UP000077266">
    <property type="component" value="Unassembled WGS sequence"/>
</dbReference>
<reference evidence="3 4" key="1">
    <citation type="journal article" date="2016" name="Mol. Biol. Evol.">
        <title>Comparative Genomics of Early-Diverging Mushroom-Forming Fungi Provides Insights into the Origins of Lignocellulose Decay Capabilities.</title>
        <authorList>
            <person name="Nagy L.G."/>
            <person name="Riley R."/>
            <person name="Tritt A."/>
            <person name="Adam C."/>
            <person name="Daum C."/>
            <person name="Floudas D."/>
            <person name="Sun H."/>
            <person name="Yadav J.S."/>
            <person name="Pangilinan J."/>
            <person name="Larsson K.H."/>
            <person name="Matsuura K."/>
            <person name="Barry K."/>
            <person name="Labutti K."/>
            <person name="Kuo R."/>
            <person name="Ohm R.A."/>
            <person name="Bhattacharya S.S."/>
            <person name="Shirouzu T."/>
            <person name="Yoshinaga Y."/>
            <person name="Martin F.M."/>
            <person name="Grigoriev I.V."/>
            <person name="Hibbett D.S."/>
        </authorList>
    </citation>
    <scope>NUCLEOTIDE SEQUENCE [LARGE SCALE GENOMIC DNA]</scope>
    <source>
        <strain evidence="3 4">HHB12029</strain>
    </source>
</reference>
<keyword evidence="4" id="KW-1185">Reference proteome</keyword>